<evidence type="ECO:0000313" key="6">
    <source>
        <dbReference type="Proteomes" id="UP000235392"/>
    </source>
</evidence>
<dbReference type="Proteomes" id="UP000235388">
    <property type="component" value="Unassembled WGS sequence"/>
</dbReference>
<evidence type="ECO:0000313" key="4">
    <source>
        <dbReference type="EMBL" id="PLW47822.1"/>
    </source>
</evidence>
<evidence type="ECO:0000259" key="2">
    <source>
        <dbReference type="Pfam" id="PF19026"/>
    </source>
</evidence>
<keyword evidence="1" id="KW-0175">Coiled coil</keyword>
<dbReference type="CDD" id="cd14361">
    <property type="entry name" value="UBA_HYPK"/>
    <property type="match status" value="1"/>
</dbReference>
<evidence type="ECO:0000313" key="3">
    <source>
        <dbReference type="EMBL" id="PLW44203.1"/>
    </source>
</evidence>
<dbReference type="OrthoDB" id="285219at2759"/>
<evidence type="ECO:0000256" key="1">
    <source>
        <dbReference type="SAM" id="Coils"/>
    </source>
</evidence>
<dbReference type="Pfam" id="PF19026">
    <property type="entry name" value="UBA_HYPK"/>
    <property type="match status" value="1"/>
</dbReference>
<dbReference type="InterPro" id="IPR038922">
    <property type="entry name" value="HYPK_UBA"/>
</dbReference>
<feature type="coiled-coil region" evidence="1">
    <location>
        <begin position="97"/>
        <end position="124"/>
    </location>
</feature>
<protein>
    <recommendedName>
        <fullName evidence="2">Nascent polypeptide-associated complex subunit alpha-like UBA domain-containing protein</fullName>
    </recommendedName>
</protein>
<dbReference type="Gene3D" id="1.10.8.10">
    <property type="entry name" value="DNA helicase RuvA subunit, C-terminal domain"/>
    <property type="match status" value="1"/>
</dbReference>
<dbReference type="AlphaFoldDB" id="A0A2N5VCW8"/>
<name>A0A2N5VCW8_9BASI</name>
<accession>A0A2N5VCW8</accession>
<feature type="domain" description="Nascent polypeptide-associated complex subunit alpha-like UBA" evidence="2">
    <location>
        <begin position="86"/>
        <end position="126"/>
    </location>
</feature>
<gene>
    <name evidence="3" type="ORF">PCANC_13432</name>
    <name evidence="4" type="ORF">PCASD_04328</name>
</gene>
<comment type="caution">
    <text evidence="4">The sequence shown here is derived from an EMBL/GenBank/DDBJ whole genome shotgun (WGS) entry which is preliminary data.</text>
</comment>
<keyword evidence="5" id="KW-1185">Reference proteome</keyword>
<evidence type="ECO:0000313" key="5">
    <source>
        <dbReference type="Proteomes" id="UP000235388"/>
    </source>
</evidence>
<reference evidence="5 6" key="1">
    <citation type="submission" date="2017-11" db="EMBL/GenBank/DDBJ databases">
        <title>De novo assembly and phasing of dikaryotic genomes from two isolates of Puccinia coronata f. sp. avenae, the causal agent of oat crown rust.</title>
        <authorList>
            <person name="Miller M.E."/>
            <person name="Zhang Y."/>
            <person name="Omidvar V."/>
            <person name="Sperschneider J."/>
            <person name="Schwessinger B."/>
            <person name="Raley C."/>
            <person name="Palmer J.M."/>
            <person name="Garnica D."/>
            <person name="Upadhyaya N."/>
            <person name="Rathjen J."/>
            <person name="Taylor J.M."/>
            <person name="Park R.F."/>
            <person name="Dodds P.N."/>
            <person name="Hirsch C.D."/>
            <person name="Kianian S.F."/>
            <person name="Figueroa M."/>
        </authorList>
    </citation>
    <scope>NUCLEOTIDE SEQUENCE [LARGE SCALE GENOMIC DNA]</scope>
    <source>
        <strain evidence="3">12NC29</strain>
        <strain evidence="4">12SD80</strain>
    </source>
</reference>
<dbReference type="EMBL" id="PGCI01000028">
    <property type="protein sequence ID" value="PLW47822.1"/>
    <property type="molecule type" value="Genomic_DNA"/>
</dbReference>
<dbReference type="InterPro" id="IPR044034">
    <property type="entry name" value="NAC-like_UBA"/>
</dbReference>
<organism evidence="4 6">
    <name type="scientific">Puccinia coronata f. sp. avenae</name>
    <dbReference type="NCBI Taxonomy" id="200324"/>
    <lineage>
        <taxon>Eukaryota</taxon>
        <taxon>Fungi</taxon>
        <taxon>Dikarya</taxon>
        <taxon>Basidiomycota</taxon>
        <taxon>Pucciniomycotina</taxon>
        <taxon>Pucciniomycetes</taxon>
        <taxon>Pucciniales</taxon>
        <taxon>Pucciniaceae</taxon>
        <taxon>Puccinia</taxon>
    </lineage>
</organism>
<proteinExistence type="predicted"/>
<dbReference type="EMBL" id="PGCJ01000139">
    <property type="protein sequence ID" value="PLW44203.1"/>
    <property type="molecule type" value="Genomic_DNA"/>
</dbReference>
<sequence>MSASAARLGHVPGAKVIAYYADADGQFSTNKIGYDVDLFDEAVRNIAFGELRKKQDPSPQADDHLNTKLRDLTVQNEQRQDGVDTVSIKKEDVQFISAQLEISNKAAEKALRRAKGNLEDALLQLVYQTDLSN</sequence>
<dbReference type="Proteomes" id="UP000235392">
    <property type="component" value="Unassembled WGS sequence"/>
</dbReference>